<keyword evidence="9 10" id="KW-0067">ATP-binding</keyword>
<evidence type="ECO:0000313" key="15">
    <source>
        <dbReference type="Proteomes" id="UP000029389"/>
    </source>
</evidence>
<protein>
    <recommendedName>
        <fullName evidence="3 10">Argininosuccinate synthase</fullName>
        <ecNumber evidence="3 10">6.3.4.5</ecNumber>
    </recommendedName>
    <alternativeName>
        <fullName evidence="10">Citrulline--aspartate ligase</fullName>
    </alternativeName>
</protein>
<dbReference type="EC" id="6.3.4.5" evidence="3 10"/>
<feature type="binding site" evidence="10">
    <location>
        <position position="122"/>
    </location>
    <ligand>
        <name>L-aspartate</name>
        <dbReference type="ChEBI" id="CHEBI:29991"/>
    </ligand>
</feature>
<feature type="binding site" evidence="10">
    <location>
        <position position="174"/>
    </location>
    <ligand>
        <name>L-citrulline</name>
        <dbReference type="ChEBI" id="CHEBI:57743"/>
    </ligand>
</feature>
<comment type="subcellular location">
    <subcellularLocation>
        <location evidence="10">Cytoplasm</location>
    </subcellularLocation>
</comment>
<dbReference type="InterPro" id="IPR014729">
    <property type="entry name" value="Rossmann-like_a/b/a_fold"/>
</dbReference>
<dbReference type="FunFam" id="3.90.1260.10:FF:000007">
    <property type="entry name" value="Argininosuccinate synthase"/>
    <property type="match status" value="1"/>
</dbReference>
<dbReference type="Proteomes" id="UP000029389">
    <property type="component" value="Unassembled WGS sequence"/>
</dbReference>
<evidence type="ECO:0000256" key="3">
    <source>
        <dbReference type="ARBA" id="ARBA00012286"/>
    </source>
</evidence>
<dbReference type="Proteomes" id="UP000264294">
    <property type="component" value="Unassembled WGS sequence"/>
</dbReference>
<dbReference type="GO" id="GO:0005524">
    <property type="term" value="F:ATP binding"/>
    <property type="evidence" value="ECO:0007669"/>
    <property type="project" value="UniProtKB-UniRule"/>
</dbReference>
<dbReference type="NCBIfam" id="NF001770">
    <property type="entry name" value="PRK00509.1"/>
    <property type="match status" value="1"/>
</dbReference>
<dbReference type="AlphaFoldDB" id="A0A090YTZ0"/>
<dbReference type="NCBIfam" id="TIGR00032">
    <property type="entry name" value="argG"/>
    <property type="match status" value="1"/>
</dbReference>
<dbReference type="Gene3D" id="3.90.1260.10">
    <property type="entry name" value="Argininosuccinate synthetase, chain A, domain 2"/>
    <property type="match status" value="1"/>
</dbReference>
<evidence type="ECO:0000256" key="7">
    <source>
        <dbReference type="ARBA" id="ARBA00022605"/>
    </source>
</evidence>
<dbReference type="PANTHER" id="PTHR11587">
    <property type="entry name" value="ARGININOSUCCINATE SYNTHASE"/>
    <property type="match status" value="1"/>
</dbReference>
<dbReference type="PANTHER" id="PTHR11587:SF2">
    <property type="entry name" value="ARGININOSUCCINATE SYNTHASE"/>
    <property type="match status" value="1"/>
</dbReference>
<comment type="pathway">
    <text evidence="1 10">Amino-acid biosynthesis; L-arginine biosynthesis; L-arginine from L-ornithine and carbamoyl phosphate: step 2/3.</text>
</comment>
<keyword evidence="4 10" id="KW-0963">Cytoplasm</keyword>
<dbReference type="EMBL" id="QVOD01000017">
    <property type="protein sequence ID" value="RFT66096.1"/>
    <property type="molecule type" value="Genomic_DNA"/>
</dbReference>
<dbReference type="InterPro" id="IPR023434">
    <property type="entry name" value="Arginosuc_synth_type_1_subfam"/>
</dbReference>
<evidence type="ECO:0000256" key="5">
    <source>
        <dbReference type="ARBA" id="ARBA00022571"/>
    </source>
</evidence>
<dbReference type="PROSITE" id="PS00565">
    <property type="entry name" value="ARGININOSUCCIN_SYN_2"/>
    <property type="match status" value="1"/>
</dbReference>
<feature type="binding site" evidence="10">
    <location>
        <position position="116"/>
    </location>
    <ligand>
        <name>ATP</name>
        <dbReference type="ChEBI" id="CHEBI:30616"/>
    </ligand>
</feature>
<feature type="binding site" evidence="10">
    <location>
        <position position="122"/>
    </location>
    <ligand>
        <name>L-citrulline</name>
        <dbReference type="ChEBI" id="CHEBI:57743"/>
    </ligand>
</feature>
<dbReference type="STRING" id="1405.B7492_24610"/>
<feature type="binding site" evidence="10">
    <location>
        <position position="123"/>
    </location>
    <ligand>
        <name>L-aspartate</name>
        <dbReference type="ChEBI" id="CHEBI:29991"/>
    </ligand>
</feature>
<dbReference type="Pfam" id="PF20979">
    <property type="entry name" value="Arginosuc_syn_C"/>
    <property type="match status" value="1"/>
</dbReference>
<dbReference type="PATRIC" id="fig|1405.8.peg.1836"/>
<feature type="binding site" evidence="10">
    <location>
        <position position="118"/>
    </location>
    <ligand>
        <name>L-aspartate</name>
        <dbReference type="ChEBI" id="CHEBI:29991"/>
    </ligand>
</feature>
<dbReference type="Gene3D" id="1.20.5.470">
    <property type="entry name" value="Single helix bin"/>
    <property type="match status" value="1"/>
</dbReference>
<dbReference type="InterPro" id="IPR018223">
    <property type="entry name" value="Arginosuc_synth_CS"/>
</dbReference>
<dbReference type="eggNOG" id="COG0137">
    <property type="taxonomic scope" value="Bacteria"/>
</dbReference>
<evidence type="ECO:0000256" key="2">
    <source>
        <dbReference type="ARBA" id="ARBA00011881"/>
    </source>
</evidence>
<comment type="subunit">
    <text evidence="2 10">Homotetramer.</text>
</comment>
<dbReference type="UniPathway" id="UPA00068">
    <property type="reaction ID" value="UER00113"/>
</dbReference>
<evidence type="ECO:0000256" key="1">
    <source>
        <dbReference type="ARBA" id="ARBA00004967"/>
    </source>
</evidence>
<feature type="binding site" evidence="10">
    <location>
        <position position="126"/>
    </location>
    <ligand>
        <name>L-citrulline</name>
        <dbReference type="ChEBI" id="CHEBI:57743"/>
    </ligand>
</feature>
<sequence length="401" mass="44671">MEKKKVVLAYSGGLDTSVAIKWLQEKNYDIIALCLDLGEGKDLAFVKEKALSVGAIKSYMVDVQEEFANEYALMAMQAHTLYEGKYPLVSALSRPLIAKKLVEIAEQEGASAVAHGCTGKGNDQVRFEVSIQALNPYLEVIAPVREWKWSREEEIAYAKENDVPIPINLDSPFSIDQNLWGRSNECGILEDPWAAPPEDAYEMTLALEDTPNKPEFVEIGFEAGVPTTLNGTAYSLSELIKTLNALAGKHGVGRIDHVENRLVGIKSREVYECPAAMTLITAHKELEDLTLVKEVAHFKPMIEQKLTELIYNGLWFSPLKQALNAFLQETQKHVTGTVRVKLFKGHAIVEGRKSEYSLYDEKLATYTVDDEFNHDAAVGFISLFGLPTKVYSQVNQKKVEA</sequence>
<comment type="catalytic activity">
    <reaction evidence="10">
        <text>L-citrulline + L-aspartate + ATP = 2-(N(omega)-L-arginino)succinate + AMP + diphosphate + H(+)</text>
        <dbReference type="Rhea" id="RHEA:10932"/>
        <dbReference type="ChEBI" id="CHEBI:15378"/>
        <dbReference type="ChEBI" id="CHEBI:29991"/>
        <dbReference type="ChEBI" id="CHEBI:30616"/>
        <dbReference type="ChEBI" id="CHEBI:33019"/>
        <dbReference type="ChEBI" id="CHEBI:57472"/>
        <dbReference type="ChEBI" id="CHEBI:57743"/>
        <dbReference type="ChEBI" id="CHEBI:456215"/>
        <dbReference type="EC" id="6.3.4.5"/>
    </reaction>
</comment>
<organism evidence="13 15">
    <name type="scientific">Bacillus clarus</name>
    <dbReference type="NCBI Taxonomy" id="2338372"/>
    <lineage>
        <taxon>Bacteria</taxon>
        <taxon>Bacillati</taxon>
        <taxon>Bacillota</taxon>
        <taxon>Bacilli</taxon>
        <taxon>Bacillales</taxon>
        <taxon>Bacillaceae</taxon>
        <taxon>Bacillus</taxon>
        <taxon>Bacillus cereus group</taxon>
    </lineage>
</organism>
<dbReference type="PROSITE" id="PS00564">
    <property type="entry name" value="ARGININOSUCCIN_SYN_1"/>
    <property type="match status" value="1"/>
</dbReference>
<name>A0A090YTZ0_9BACI</name>
<dbReference type="SUPFAM" id="SSF69864">
    <property type="entry name" value="Argininosuccinate synthetase, C-terminal domain"/>
    <property type="match status" value="1"/>
</dbReference>
<keyword evidence="6 10" id="KW-0436">Ligase</keyword>
<evidence type="ECO:0000256" key="8">
    <source>
        <dbReference type="ARBA" id="ARBA00022741"/>
    </source>
</evidence>
<feature type="binding site" evidence="10">
    <location>
        <position position="271"/>
    </location>
    <ligand>
        <name>L-citrulline</name>
        <dbReference type="ChEBI" id="CHEBI:57743"/>
    </ligand>
</feature>
<evidence type="ECO:0000259" key="12">
    <source>
        <dbReference type="Pfam" id="PF20979"/>
    </source>
</evidence>
<keyword evidence="8 10" id="KW-0547">Nucleotide-binding</keyword>
<comment type="caution">
    <text evidence="13">The sequence shown here is derived from an EMBL/GenBank/DDBJ whole genome shotgun (WGS) entry which is preliminary data.</text>
</comment>
<evidence type="ECO:0000313" key="13">
    <source>
        <dbReference type="EMBL" id="KFN02339.1"/>
    </source>
</evidence>
<dbReference type="InterPro" id="IPR024074">
    <property type="entry name" value="AS_cat/multimer_dom_body"/>
</dbReference>
<feature type="domain" description="Arginosuccinate synthase C-terminal" evidence="12">
    <location>
        <begin position="173"/>
        <end position="391"/>
    </location>
</feature>
<feature type="binding site" evidence="10">
    <location>
        <begin position="9"/>
        <end position="17"/>
    </location>
    <ligand>
        <name>ATP</name>
        <dbReference type="ChEBI" id="CHEBI:30616"/>
    </ligand>
</feature>
<proteinExistence type="inferred from homology"/>
<keyword evidence="7 10" id="KW-0028">Amino-acid biosynthesis</keyword>
<dbReference type="InterPro" id="IPR001518">
    <property type="entry name" value="Arginosuc_synth"/>
</dbReference>
<comment type="similarity">
    <text evidence="10">Belongs to the argininosuccinate synthase family. Type 1 subfamily.</text>
</comment>
<feature type="binding site" evidence="10">
    <location>
        <position position="259"/>
    </location>
    <ligand>
        <name>L-citrulline</name>
        <dbReference type="ChEBI" id="CHEBI:57743"/>
    </ligand>
</feature>
<keyword evidence="5 10" id="KW-0055">Arginine biosynthesis</keyword>
<feature type="domain" description="Arginosuccinate synthase-like N-terminal" evidence="11">
    <location>
        <begin position="5"/>
        <end position="164"/>
    </location>
</feature>
<dbReference type="GO" id="GO:0005737">
    <property type="term" value="C:cytoplasm"/>
    <property type="evidence" value="ECO:0007669"/>
    <property type="project" value="UniProtKB-SubCell"/>
</dbReference>
<reference evidence="14 16" key="2">
    <citation type="submission" date="2018-08" db="EMBL/GenBank/DDBJ databases">
        <title>Bacillus clarus sp. nov. strain PS00077A.</title>
        <authorList>
            <person name="Mendez Acevedo M."/>
            <person name="Carroll L."/>
            <person name="Mukherjee M."/>
            <person name="Wiedmann M."/>
            <person name="Kovac J."/>
        </authorList>
    </citation>
    <scope>NUCLEOTIDE SEQUENCE [LARGE SCALE GENOMIC DNA]</scope>
    <source>
        <strain evidence="14 16">PS00077A</strain>
    </source>
</reference>
<evidence type="ECO:0000256" key="10">
    <source>
        <dbReference type="HAMAP-Rule" id="MF_00005"/>
    </source>
</evidence>
<dbReference type="EMBL" id="JMQC01000008">
    <property type="protein sequence ID" value="KFN02339.1"/>
    <property type="molecule type" value="Genomic_DNA"/>
</dbReference>
<dbReference type="FunFam" id="3.40.50.620:FF:000038">
    <property type="entry name" value="Argininosuccinate synthase"/>
    <property type="match status" value="1"/>
</dbReference>
<evidence type="ECO:0000259" key="11">
    <source>
        <dbReference type="Pfam" id="PF00764"/>
    </source>
</evidence>
<feature type="binding site" evidence="10">
    <location>
        <position position="86"/>
    </location>
    <ligand>
        <name>L-citrulline</name>
        <dbReference type="ChEBI" id="CHEBI:57743"/>
    </ligand>
</feature>
<dbReference type="GO" id="GO:0000053">
    <property type="term" value="P:argininosuccinate metabolic process"/>
    <property type="evidence" value="ECO:0007669"/>
    <property type="project" value="TreeGrafter"/>
</dbReference>
<dbReference type="GO" id="GO:0004055">
    <property type="term" value="F:argininosuccinate synthase activity"/>
    <property type="evidence" value="ECO:0007669"/>
    <property type="project" value="UniProtKB-UniRule"/>
</dbReference>
<keyword evidence="16" id="KW-1185">Reference proteome</keyword>
<dbReference type="InterPro" id="IPR048268">
    <property type="entry name" value="Arginosuc_syn_C"/>
</dbReference>
<comment type="caution">
    <text evidence="10">Lacks conserved residue(s) required for the propagation of feature annotation.</text>
</comment>
<dbReference type="Pfam" id="PF00764">
    <property type="entry name" value="Arginosuc_synth"/>
    <property type="match status" value="1"/>
</dbReference>
<accession>A0A090YTZ0</accession>
<evidence type="ECO:0000313" key="16">
    <source>
        <dbReference type="Proteomes" id="UP000264294"/>
    </source>
</evidence>
<dbReference type="InterPro" id="IPR048267">
    <property type="entry name" value="Arginosuc_syn_N"/>
</dbReference>
<dbReference type="SUPFAM" id="SSF52402">
    <property type="entry name" value="Adenine nucleotide alpha hydrolases-like"/>
    <property type="match status" value="1"/>
</dbReference>
<evidence type="ECO:0000313" key="14">
    <source>
        <dbReference type="EMBL" id="RFT66096.1"/>
    </source>
</evidence>
<feature type="binding site" evidence="10">
    <location>
        <position position="183"/>
    </location>
    <ligand>
        <name>L-citrulline</name>
        <dbReference type="ChEBI" id="CHEBI:57743"/>
    </ligand>
</feature>
<dbReference type="RefSeq" id="WP_042980303.1">
    <property type="nucleotide sequence ID" value="NZ_JMQC01000008.1"/>
</dbReference>
<dbReference type="FunFam" id="1.20.5.470:FF:000002">
    <property type="entry name" value="Argininosuccinate synthase"/>
    <property type="match status" value="1"/>
</dbReference>
<evidence type="ECO:0000256" key="9">
    <source>
        <dbReference type="ARBA" id="ARBA00022840"/>
    </source>
</evidence>
<dbReference type="HAMAP" id="MF_00005">
    <property type="entry name" value="Arg_succ_synth_type1"/>
    <property type="match status" value="1"/>
</dbReference>
<dbReference type="Gene3D" id="3.40.50.620">
    <property type="entry name" value="HUPs"/>
    <property type="match status" value="1"/>
</dbReference>
<dbReference type="CDD" id="cd01999">
    <property type="entry name" value="ASS"/>
    <property type="match status" value="1"/>
</dbReference>
<dbReference type="GO" id="GO:0000050">
    <property type="term" value="P:urea cycle"/>
    <property type="evidence" value="ECO:0007669"/>
    <property type="project" value="TreeGrafter"/>
</dbReference>
<evidence type="ECO:0000256" key="6">
    <source>
        <dbReference type="ARBA" id="ARBA00022598"/>
    </source>
</evidence>
<evidence type="ECO:0000256" key="4">
    <source>
        <dbReference type="ARBA" id="ARBA00022490"/>
    </source>
</evidence>
<dbReference type="GO" id="GO:0006526">
    <property type="term" value="P:L-arginine biosynthetic process"/>
    <property type="evidence" value="ECO:0007669"/>
    <property type="project" value="UniProtKB-UniRule"/>
</dbReference>
<gene>
    <name evidence="10 13" type="primary">argG</name>
    <name evidence="14" type="ORF">D0U04_15120</name>
    <name evidence="13" type="ORF">DJ93_1644</name>
</gene>
<reference evidence="13 15" key="1">
    <citation type="submission" date="2014-04" db="EMBL/GenBank/DDBJ databases">
        <authorList>
            <person name="Bishop-Lilly K.A."/>
            <person name="Broomall S.M."/>
            <person name="Chain P.S."/>
            <person name="Chertkov O."/>
            <person name="Coyne S.R."/>
            <person name="Daligault H.E."/>
            <person name="Davenport K.W."/>
            <person name="Erkkila T."/>
            <person name="Frey K.G."/>
            <person name="Gibbons H.S."/>
            <person name="Gu W."/>
            <person name="Jaissle J."/>
            <person name="Johnson S.L."/>
            <person name="Koroleva G.I."/>
            <person name="Ladner J.T."/>
            <person name="Lo C.-C."/>
            <person name="Minogue T.D."/>
            <person name="Munk C."/>
            <person name="Palacios G.F."/>
            <person name="Redden C.L."/>
            <person name="Rosenzweig C.N."/>
            <person name="Scholz M.B."/>
            <person name="Teshima H."/>
            <person name="Xu Y."/>
        </authorList>
    </citation>
    <scope>NUCLEOTIDE SEQUENCE [LARGE SCALE GENOMIC DNA]</scope>
    <source>
        <strain evidence="13 15">BHP</strain>
    </source>
</reference>